<name>A0A914EFT0_9BILA</name>
<dbReference type="AlphaFoldDB" id="A0A914EFT0"/>
<dbReference type="Proteomes" id="UP000887540">
    <property type="component" value="Unplaced"/>
</dbReference>
<accession>A0A914EFT0</accession>
<reference evidence="2" key="1">
    <citation type="submission" date="2022-11" db="UniProtKB">
        <authorList>
            <consortium name="WormBaseParasite"/>
        </authorList>
    </citation>
    <scope>IDENTIFICATION</scope>
</reference>
<protein>
    <submittedName>
        <fullName evidence="2">DUF1772 domain-containing protein</fullName>
    </submittedName>
</protein>
<evidence type="ECO:0000313" key="1">
    <source>
        <dbReference type="Proteomes" id="UP000887540"/>
    </source>
</evidence>
<dbReference type="WBParaSite" id="ACRNAN_scaffold7541.g24556.t1">
    <property type="protein sequence ID" value="ACRNAN_scaffold7541.g24556.t1"/>
    <property type="gene ID" value="ACRNAN_scaffold7541.g24556"/>
</dbReference>
<proteinExistence type="predicted"/>
<evidence type="ECO:0000313" key="2">
    <source>
        <dbReference type="WBParaSite" id="ACRNAN_scaffold7541.g24556.t1"/>
    </source>
</evidence>
<keyword evidence="1" id="KW-1185">Reference proteome</keyword>
<sequence>MLTGEIALVDTAFMAGAAMYACLAEQPARLKLDEQAQFNEYKVSYPRAFSMQPIDTELMAANGGNARTKDLIHKWGDLHTLRTLIAVAAAGSYFLAALFS</sequence>
<organism evidence="1 2">
    <name type="scientific">Acrobeloides nanus</name>
    <dbReference type="NCBI Taxonomy" id="290746"/>
    <lineage>
        <taxon>Eukaryota</taxon>
        <taxon>Metazoa</taxon>
        <taxon>Ecdysozoa</taxon>
        <taxon>Nematoda</taxon>
        <taxon>Chromadorea</taxon>
        <taxon>Rhabditida</taxon>
        <taxon>Tylenchina</taxon>
        <taxon>Cephalobomorpha</taxon>
        <taxon>Cephaloboidea</taxon>
        <taxon>Cephalobidae</taxon>
        <taxon>Acrobeloides</taxon>
    </lineage>
</organism>